<feature type="compositionally biased region" description="Polar residues" evidence="1">
    <location>
        <begin position="347"/>
        <end position="365"/>
    </location>
</feature>
<evidence type="ECO:0000313" key="3">
    <source>
        <dbReference type="Proteomes" id="UP000823941"/>
    </source>
</evidence>
<accession>A0ABQ7R3M6</accession>
<feature type="region of interest" description="Disordered" evidence="1">
    <location>
        <begin position="34"/>
        <end position="95"/>
    </location>
</feature>
<feature type="non-terminal residue" evidence="2">
    <location>
        <position position="1"/>
    </location>
</feature>
<protein>
    <submittedName>
        <fullName evidence="2">Uncharacterized protein</fullName>
    </submittedName>
</protein>
<feature type="compositionally biased region" description="Pro residues" evidence="1">
    <location>
        <begin position="426"/>
        <end position="435"/>
    </location>
</feature>
<gene>
    <name evidence="2" type="ORF">JYU34_002989</name>
</gene>
<organism evidence="2 3">
    <name type="scientific">Plutella xylostella</name>
    <name type="common">Diamondback moth</name>
    <name type="synonym">Plutella maculipennis</name>
    <dbReference type="NCBI Taxonomy" id="51655"/>
    <lineage>
        <taxon>Eukaryota</taxon>
        <taxon>Metazoa</taxon>
        <taxon>Ecdysozoa</taxon>
        <taxon>Arthropoda</taxon>
        <taxon>Hexapoda</taxon>
        <taxon>Insecta</taxon>
        <taxon>Pterygota</taxon>
        <taxon>Neoptera</taxon>
        <taxon>Endopterygota</taxon>
        <taxon>Lepidoptera</taxon>
        <taxon>Glossata</taxon>
        <taxon>Ditrysia</taxon>
        <taxon>Yponomeutoidea</taxon>
        <taxon>Plutellidae</taxon>
        <taxon>Plutella</taxon>
    </lineage>
</organism>
<sequence length="464" mass="50128">KIEETVTTVGCGRKSRSDFCARINDEVGRRLEEARRARRRDYEEEVRARRARDALPAQPPGPSYKLACAAPPPPAPPGEIYHLPDNKCLRPRPDHCAHLPATVLELDRSGDPARGGAPPAPPPQPSPAHPPAVTQPTSTHTGITIPKNCTLSMLPTEPNSPPPTPQSPRPTPQSPSPSPQSSMSSATKQPSVVNGFKERIMQSLTGKSTHSEHTQGAGSENVGIKISRRPCNSGCKDQGAARAGDLAWCKQLPPPAPEPPRCRPATLVDRVTAPTDKHRPNSRDLHTSAALRAKPPRNIIHVDRMKKRPDYTEVSRGTVHLETPTCRINGLIKFELDIDANQLSDQVPANKASSKPSQCVCTSSAVGGDRAEKNSARSSSSYTSWFRKKGKNEESNGKDTSGLISPRPKAQPCSNSSANEVLKPCSSPPTTPPKDPCNEPKKKFSSFSSDKINIPTNDLIFVKT</sequence>
<feature type="compositionally biased region" description="Basic and acidic residues" evidence="1">
    <location>
        <begin position="34"/>
        <end position="53"/>
    </location>
</feature>
<keyword evidence="3" id="KW-1185">Reference proteome</keyword>
<name>A0ABQ7R3M6_PLUXY</name>
<feature type="compositionally biased region" description="Polar residues" evidence="1">
    <location>
        <begin position="134"/>
        <end position="153"/>
    </location>
</feature>
<feature type="compositionally biased region" description="Pro residues" evidence="1">
    <location>
        <begin position="158"/>
        <end position="178"/>
    </location>
</feature>
<comment type="caution">
    <text evidence="2">The sequence shown here is derived from an EMBL/GenBank/DDBJ whole genome shotgun (WGS) entry which is preliminary data.</text>
</comment>
<feature type="region of interest" description="Disordered" evidence="1">
    <location>
        <begin position="107"/>
        <end position="195"/>
    </location>
</feature>
<reference evidence="2 3" key="1">
    <citation type="submission" date="2021-06" db="EMBL/GenBank/DDBJ databases">
        <title>A haploid diamondback moth (Plutella xylostella L.) genome assembly resolves 31 chromosomes and identifies a diamide resistance mutation.</title>
        <authorList>
            <person name="Ward C.M."/>
            <person name="Perry K.D."/>
            <person name="Baker G."/>
            <person name="Powis K."/>
            <person name="Heckel D.G."/>
            <person name="Baxter S.W."/>
        </authorList>
    </citation>
    <scope>NUCLEOTIDE SEQUENCE [LARGE SCALE GENOMIC DNA]</scope>
    <source>
        <strain evidence="2 3">LV</strain>
        <tissue evidence="2">Single pupa</tissue>
    </source>
</reference>
<proteinExistence type="predicted"/>
<dbReference type="Proteomes" id="UP000823941">
    <property type="component" value="Chromosome 4"/>
</dbReference>
<feature type="compositionally biased region" description="Basic and acidic residues" evidence="1">
    <location>
        <begin position="82"/>
        <end position="95"/>
    </location>
</feature>
<feature type="region of interest" description="Disordered" evidence="1">
    <location>
        <begin position="347"/>
        <end position="464"/>
    </location>
</feature>
<evidence type="ECO:0000313" key="2">
    <source>
        <dbReference type="EMBL" id="KAG7311904.1"/>
    </source>
</evidence>
<feature type="compositionally biased region" description="Pro residues" evidence="1">
    <location>
        <begin position="118"/>
        <end position="130"/>
    </location>
</feature>
<dbReference type="EMBL" id="JAHIBW010000004">
    <property type="protein sequence ID" value="KAG7311904.1"/>
    <property type="molecule type" value="Genomic_DNA"/>
</dbReference>
<evidence type="ECO:0000256" key="1">
    <source>
        <dbReference type="SAM" id="MobiDB-lite"/>
    </source>
</evidence>